<comment type="caution">
    <text evidence="1">The sequence shown here is derived from an EMBL/GenBank/DDBJ whole genome shotgun (WGS) entry which is preliminary data.</text>
</comment>
<dbReference type="Proteomes" id="UP000712600">
    <property type="component" value="Unassembled WGS sequence"/>
</dbReference>
<reference evidence="1" key="1">
    <citation type="submission" date="2019-12" db="EMBL/GenBank/DDBJ databases">
        <title>Genome sequencing and annotation of Brassica cretica.</title>
        <authorList>
            <person name="Studholme D.J."/>
            <person name="Sarris P."/>
        </authorList>
    </citation>
    <scope>NUCLEOTIDE SEQUENCE</scope>
    <source>
        <strain evidence="1">PFS-109/04</strain>
        <tissue evidence="1">Leaf</tissue>
    </source>
</reference>
<accession>A0A8S9PT89</accession>
<organism evidence="1 2">
    <name type="scientific">Brassica cretica</name>
    <name type="common">Mustard</name>
    <dbReference type="NCBI Taxonomy" id="69181"/>
    <lineage>
        <taxon>Eukaryota</taxon>
        <taxon>Viridiplantae</taxon>
        <taxon>Streptophyta</taxon>
        <taxon>Embryophyta</taxon>
        <taxon>Tracheophyta</taxon>
        <taxon>Spermatophyta</taxon>
        <taxon>Magnoliopsida</taxon>
        <taxon>eudicotyledons</taxon>
        <taxon>Gunneridae</taxon>
        <taxon>Pentapetalae</taxon>
        <taxon>rosids</taxon>
        <taxon>malvids</taxon>
        <taxon>Brassicales</taxon>
        <taxon>Brassicaceae</taxon>
        <taxon>Brassiceae</taxon>
        <taxon>Brassica</taxon>
    </lineage>
</organism>
<dbReference type="EMBL" id="QGKX02001347">
    <property type="protein sequence ID" value="KAF3523080.1"/>
    <property type="molecule type" value="Genomic_DNA"/>
</dbReference>
<protein>
    <submittedName>
        <fullName evidence="1">Uncharacterized protein</fullName>
    </submittedName>
</protein>
<evidence type="ECO:0000313" key="1">
    <source>
        <dbReference type="EMBL" id="KAF3523080.1"/>
    </source>
</evidence>
<name>A0A8S9PT89_BRACR</name>
<evidence type="ECO:0000313" key="2">
    <source>
        <dbReference type="Proteomes" id="UP000712600"/>
    </source>
</evidence>
<dbReference type="AlphaFoldDB" id="A0A8S9PT89"/>
<proteinExistence type="predicted"/>
<gene>
    <name evidence="1" type="ORF">F2Q69_00049372</name>
</gene>
<sequence>MVSVPPPARGKDNVQSQGLVSGDLHQLQHGKAPPSGSEGTVLMATWHDSIGERIGVVAKHRLLSLFLLSLFLLSSPATKWRFLFFSVALLNQRHVFRWLMSTTENGVPSNGCSHPPRETGRCLSWLVSETKQNGDCR</sequence>